<dbReference type="GO" id="GO:0008909">
    <property type="term" value="F:isochorismate synthase activity"/>
    <property type="evidence" value="ECO:0007669"/>
    <property type="project" value="UniProtKB-EC"/>
</dbReference>
<dbReference type="KEGG" id="pacr:FXN63_25600"/>
<name>A0A5C0B2R6_9BURK</name>
<evidence type="ECO:0000313" key="8">
    <source>
        <dbReference type="Proteomes" id="UP000325161"/>
    </source>
</evidence>
<dbReference type="RefSeq" id="WP_148818391.1">
    <property type="nucleotide sequence ID" value="NZ_CP043046.1"/>
</dbReference>
<dbReference type="EC" id="5.4.4.2" evidence="3"/>
<keyword evidence="8" id="KW-1185">Reference proteome</keyword>
<evidence type="ECO:0000313" key="7">
    <source>
        <dbReference type="EMBL" id="QEI08852.1"/>
    </source>
</evidence>
<dbReference type="InterPro" id="IPR015890">
    <property type="entry name" value="Chorismate_C"/>
</dbReference>
<dbReference type="AlphaFoldDB" id="A0A5C0B2R6"/>
<evidence type="ECO:0000259" key="6">
    <source>
        <dbReference type="Pfam" id="PF00425"/>
    </source>
</evidence>
<dbReference type="NCBIfam" id="TIGR00543">
    <property type="entry name" value="isochor_syn"/>
    <property type="match status" value="1"/>
</dbReference>
<dbReference type="PANTHER" id="PTHR42839:SF2">
    <property type="entry name" value="ISOCHORISMATE SYNTHASE ENTC"/>
    <property type="match status" value="1"/>
</dbReference>
<reference evidence="7 8" key="1">
    <citation type="submission" date="2019-08" db="EMBL/GenBank/DDBJ databases">
        <title>Amphibian skin-associated Pigmentiphaga: genome sequence and occurrence across geography and hosts.</title>
        <authorList>
            <person name="Bletz M.C."/>
            <person name="Bunk B."/>
            <person name="Sproeer C."/>
            <person name="Biwer P."/>
            <person name="Reiter S."/>
            <person name="Rabemananjara F.C.E."/>
            <person name="Schulz S."/>
            <person name="Overmann J."/>
            <person name="Vences M."/>
        </authorList>
    </citation>
    <scope>NUCLEOTIDE SEQUENCE [LARGE SCALE GENOMIC DNA]</scope>
    <source>
        <strain evidence="7 8">Mada1488</strain>
    </source>
</reference>
<evidence type="ECO:0000256" key="2">
    <source>
        <dbReference type="ARBA" id="ARBA00005297"/>
    </source>
</evidence>
<evidence type="ECO:0000256" key="1">
    <source>
        <dbReference type="ARBA" id="ARBA00000799"/>
    </source>
</evidence>
<dbReference type="InterPro" id="IPR005801">
    <property type="entry name" value="ADC_synthase"/>
</dbReference>
<dbReference type="GO" id="GO:0009697">
    <property type="term" value="P:salicylic acid biosynthetic process"/>
    <property type="evidence" value="ECO:0007669"/>
    <property type="project" value="TreeGrafter"/>
</dbReference>
<sequence length="407" mass="42990">MNAPVPSVAAAGPAADSWFANYRADDYLFVSPTASVLGRDAALTLAPGPEPLWQRAADLLAEAQNSGIAAPVLIGAVPFDASRPARLVVPRQCQLDGPLDRRSMKPAAKTSIATPITMTSVPPEEGYEAAVTDALERFAARELDKVVLARTLDITLTSPPDRPMLMRSLLQRNPHGFTFAIPLDDSQTDAGNPPVFLGASPELLLRRQGRRVILNPLAGSAARQADPVADRAAADALLASAKDRHEHAIVIDSIAAALRPYCRDLRLPDGPTLTSTDALWHLSTWIEAELDDPAVSSLELALALHPTPAVCGHPTGAAFAAIHDLEPFDRGFFAGLVGWCDAQGDGEWAVSLRCAESDGASLRLYAGAGVVPGSEPARELAETGVKFRTMLAALGLMTSQQPASGRD</sequence>
<dbReference type="Pfam" id="PF00425">
    <property type="entry name" value="Chorismate_bind"/>
    <property type="match status" value="1"/>
</dbReference>
<dbReference type="EMBL" id="CP043046">
    <property type="protein sequence ID" value="QEI08852.1"/>
    <property type="molecule type" value="Genomic_DNA"/>
</dbReference>
<evidence type="ECO:0000256" key="5">
    <source>
        <dbReference type="ARBA" id="ARBA00041564"/>
    </source>
</evidence>
<organism evidence="7 8">
    <name type="scientific">Pigmentiphaga aceris</name>
    <dbReference type="NCBI Taxonomy" id="1940612"/>
    <lineage>
        <taxon>Bacteria</taxon>
        <taxon>Pseudomonadati</taxon>
        <taxon>Pseudomonadota</taxon>
        <taxon>Betaproteobacteria</taxon>
        <taxon>Burkholderiales</taxon>
        <taxon>Alcaligenaceae</taxon>
        <taxon>Pigmentiphaga</taxon>
    </lineage>
</organism>
<dbReference type="OrthoDB" id="9806579at2"/>
<evidence type="ECO:0000256" key="4">
    <source>
        <dbReference type="ARBA" id="ARBA00023235"/>
    </source>
</evidence>
<gene>
    <name evidence="7" type="ORF">FXN63_25600</name>
</gene>
<dbReference type="Proteomes" id="UP000325161">
    <property type="component" value="Chromosome"/>
</dbReference>
<comment type="similarity">
    <text evidence="2">Belongs to the isochorismate synthase family.</text>
</comment>
<dbReference type="SUPFAM" id="SSF56322">
    <property type="entry name" value="ADC synthase"/>
    <property type="match status" value="1"/>
</dbReference>
<feature type="domain" description="Chorismate-utilising enzyme C-terminal" evidence="6">
    <location>
        <begin position="124"/>
        <end position="386"/>
    </location>
</feature>
<dbReference type="Gene3D" id="3.60.120.10">
    <property type="entry name" value="Anthranilate synthase"/>
    <property type="match status" value="1"/>
</dbReference>
<keyword evidence="4 7" id="KW-0413">Isomerase</keyword>
<dbReference type="InterPro" id="IPR004561">
    <property type="entry name" value="IsoChor_synthase"/>
</dbReference>
<protein>
    <recommendedName>
        <fullName evidence="3">isochorismate synthase</fullName>
        <ecNumber evidence="3">5.4.4.2</ecNumber>
    </recommendedName>
    <alternativeName>
        <fullName evidence="5">Isochorismate mutase</fullName>
    </alternativeName>
</protein>
<dbReference type="PANTHER" id="PTHR42839">
    <property type="entry name" value="ISOCHORISMATE SYNTHASE ENTC"/>
    <property type="match status" value="1"/>
</dbReference>
<evidence type="ECO:0000256" key="3">
    <source>
        <dbReference type="ARBA" id="ARBA00012824"/>
    </source>
</evidence>
<accession>A0A5C0B2R6</accession>
<proteinExistence type="inferred from homology"/>
<comment type="catalytic activity">
    <reaction evidence="1">
        <text>chorismate = isochorismate</text>
        <dbReference type="Rhea" id="RHEA:18985"/>
        <dbReference type="ChEBI" id="CHEBI:29748"/>
        <dbReference type="ChEBI" id="CHEBI:29780"/>
        <dbReference type="EC" id="5.4.4.2"/>
    </reaction>
</comment>